<dbReference type="InterPro" id="IPR037321">
    <property type="entry name" value="KIN17-like"/>
</dbReference>
<dbReference type="GO" id="GO:0003690">
    <property type="term" value="F:double-stranded DNA binding"/>
    <property type="evidence" value="ECO:0007669"/>
    <property type="project" value="TreeGrafter"/>
</dbReference>
<dbReference type="GO" id="GO:0005634">
    <property type="term" value="C:nucleus"/>
    <property type="evidence" value="ECO:0007669"/>
    <property type="project" value="TreeGrafter"/>
</dbReference>
<dbReference type="GO" id="GO:0006260">
    <property type="term" value="P:DNA replication"/>
    <property type="evidence" value="ECO:0007669"/>
    <property type="project" value="TreeGrafter"/>
</dbReference>
<evidence type="ECO:0000256" key="1">
    <source>
        <dbReference type="ARBA" id="ARBA00008517"/>
    </source>
</evidence>
<dbReference type="Gene3D" id="1.10.10.2030">
    <property type="entry name" value="DNA/RNA-binding protein Kin17, conserved domain"/>
    <property type="match status" value="1"/>
</dbReference>
<dbReference type="FunFam" id="2.30.30.30:FF:000021">
    <property type="entry name" value="DNA/RNA-binding protein KIN17, putative"/>
    <property type="match status" value="1"/>
</dbReference>
<dbReference type="Pfam" id="PF18131">
    <property type="entry name" value="KN17_SH3"/>
    <property type="match status" value="1"/>
</dbReference>
<dbReference type="InterPro" id="IPR038254">
    <property type="entry name" value="KIN17_WH-like_sf"/>
</dbReference>
<gene>
    <name evidence="5" type="ORF">A3770_14p71850</name>
    <name evidence="4" type="ORF">CPRI1469_LOCUS1298</name>
</gene>
<dbReference type="CDD" id="cd13155">
    <property type="entry name" value="KOW_KIN17"/>
    <property type="match status" value="1"/>
</dbReference>
<dbReference type="PANTHER" id="PTHR12805">
    <property type="entry name" value="KIN17 KIN, ANTIGENIC DETERMINANT OF RECA PROTEIN HOMOLOG"/>
    <property type="match status" value="1"/>
</dbReference>
<comment type="similarity">
    <text evidence="1">Belongs to the KIN17 family.</text>
</comment>
<reference evidence="5 6" key="1">
    <citation type="submission" date="2018-07" db="EMBL/GenBank/DDBJ databases">
        <title>The complete nuclear genome of the prasinophyte Chloropicon primus (CCMP1205).</title>
        <authorList>
            <person name="Pombert J.-F."/>
            <person name="Otis C."/>
            <person name="Turmel M."/>
            <person name="Lemieux C."/>
        </authorList>
    </citation>
    <scope>NUCLEOTIDE SEQUENCE [LARGE SCALE GENOMIC DNA]</scope>
    <source>
        <strain evidence="5 6">CCMP1205</strain>
    </source>
</reference>
<keyword evidence="6" id="KW-1185">Reference proteome</keyword>
<organism evidence="5 6">
    <name type="scientific">Chloropicon primus</name>
    <dbReference type="NCBI Taxonomy" id="1764295"/>
    <lineage>
        <taxon>Eukaryota</taxon>
        <taxon>Viridiplantae</taxon>
        <taxon>Chlorophyta</taxon>
        <taxon>Chloropicophyceae</taxon>
        <taxon>Chloropicales</taxon>
        <taxon>Chloropicaceae</taxon>
        <taxon>Chloropicon</taxon>
    </lineage>
</organism>
<sequence>MSPKAGFMTPKAIANKIKAKGLQKLRWYCQMCNKQCRDENGFQCHLKSDSHMRQMALFGQNSEKIIGEYSRQFETTFLQHFRTAHRHTRMQASMLYNEFIADRHHVHMNSTKWVSLTAFVMYLGKTGKCKVEETDKGFFLTLLEKGDQEKLQGALKEKRKRAEEADEIRHAKALKAQVARAQKLAQSPEDDQQVTELNRGEMDAPLGFDLKAAAPGGQPAGSSLAQAQRAKNLLAEEDEESPQGMGSHQQGRKKTALDEIMAEQEASKKKKGLGQASSSASHCLSKRCWLAKGIVVKIMSKELKSSGFYKEKASVKKVLEQGGRHIGEVEHLKTGALIQVDQEQLETVIPKEGGRVLVLSGEHKGAKAKLLGVNTKKFQAEIEIEAAGRRRLWVEYDDVSKVSK</sequence>
<reference evidence="4" key="2">
    <citation type="submission" date="2021-01" db="EMBL/GenBank/DDBJ databases">
        <authorList>
            <person name="Corre E."/>
            <person name="Pelletier E."/>
            <person name="Niang G."/>
            <person name="Scheremetjew M."/>
            <person name="Finn R."/>
            <person name="Kale V."/>
            <person name="Holt S."/>
            <person name="Cochrane G."/>
            <person name="Meng A."/>
            <person name="Brown T."/>
            <person name="Cohen L."/>
        </authorList>
    </citation>
    <scope>NUCLEOTIDE SEQUENCE</scope>
    <source>
        <strain evidence="4">CCMP1205</strain>
    </source>
</reference>
<dbReference type="OrthoDB" id="10266249at2759"/>
<dbReference type="Pfam" id="PF25095">
    <property type="entry name" value="C2H2-zf_KIN17"/>
    <property type="match status" value="1"/>
</dbReference>
<dbReference type="InterPro" id="IPR019447">
    <property type="entry name" value="DNA/RNA-bd_Kin17_WH-like_dom"/>
</dbReference>
<accession>A0A5B8MW59</accession>
<evidence type="ECO:0000256" key="2">
    <source>
        <dbReference type="SAM" id="MobiDB-lite"/>
    </source>
</evidence>
<dbReference type="Gene3D" id="2.30.30.140">
    <property type="match status" value="1"/>
</dbReference>
<dbReference type="InterPro" id="IPR041330">
    <property type="entry name" value="KN17_SH3"/>
</dbReference>
<feature type="compositionally biased region" description="Low complexity" evidence="2">
    <location>
        <begin position="212"/>
        <end position="225"/>
    </location>
</feature>
<dbReference type="EMBL" id="HBHL01002247">
    <property type="protein sequence ID" value="CAD9712457.1"/>
    <property type="molecule type" value="Transcribed_RNA"/>
</dbReference>
<feature type="domain" description="C2H2-type" evidence="3">
    <location>
        <begin position="29"/>
        <end position="51"/>
    </location>
</feature>
<dbReference type="PROSITE" id="PS00028">
    <property type="entry name" value="ZINC_FINGER_C2H2_1"/>
    <property type="match status" value="1"/>
</dbReference>
<dbReference type="EMBL" id="CP031047">
    <property type="protein sequence ID" value="QDZ24667.1"/>
    <property type="molecule type" value="Genomic_DNA"/>
</dbReference>
<dbReference type="PANTHER" id="PTHR12805:SF0">
    <property type="entry name" value="DNA_RNA-BINDING PROTEIN KIN17"/>
    <property type="match status" value="1"/>
</dbReference>
<evidence type="ECO:0000259" key="3">
    <source>
        <dbReference type="PROSITE" id="PS00028"/>
    </source>
</evidence>
<protein>
    <submittedName>
        <fullName evidence="5">DNA/RNA-binding protein KIN17</fullName>
    </submittedName>
</protein>
<name>A0A5B8MW59_9CHLO</name>
<dbReference type="Pfam" id="PF10357">
    <property type="entry name" value="WH_KIN17"/>
    <property type="match status" value="1"/>
</dbReference>
<evidence type="ECO:0000313" key="4">
    <source>
        <dbReference type="EMBL" id="CAD9712457.1"/>
    </source>
</evidence>
<dbReference type="InterPro" id="IPR041995">
    <property type="entry name" value="KOW_KIN17"/>
</dbReference>
<dbReference type="InterPro" id="IPR036236">
    <property type="entry name" value="Znf_C2H2_sf"/>
</dbReference>
<feature type="region of interest" description="Disordered" evidence="2">
    <location>
        <begin position="207"/>
        <end position="256"/>
    </location>
</feature>
<dbReference type="GO" id="GO:0006974">
    <property type="term" value="P:DNA damage response"/>
    <property type="evidence" value="ECO:0007669"/>
    <property type="project" value="TreeGrafter"/>
</dbReference>
<dbReference type="Proteomes" id="UP000316726">
    <property type="component" value="Chromosome 14"/>
</dbReference>
<evidence type="ECO:0000313" key="6">
    <source>
        <dbReference type="Proteomes" id="UP000316726"/>
    </source>
</evidence>
<dbReference type="SUPFAM" id="SSF57667">
    <property type="entry name" value="beta-beta-alpha zinc fingers"/>
    <property type="match status" value="1"/>
</dbReference>
<dbReference type="InterPro" id="IPR013087">
    <property type="entry name" value="Znf_C2H2_type"/>
</dbReference>
<proteinExistence type="inferred from homology"/>
<dbReference type="InterPro" id="IPR056767">
    <property type="entry name" value="C2H2-Znf_KIN17"/>
</dbReference>
<dbReference type="AlphaFoldDB" id="A0A5B8MW59"/>
<dbReference type="Pfam" id="PF25092">
    <property type="entry name" value="SH3_KIN17_C"/>
    <property type="match status" value="1"/>
</dbReference>
<dbReference type="InterPro" id="IPR014722">
    <property type="entry name" value="Rib_uL2_dom2"/>
</dbReference>
<evidence type="ECO:0000313" key="5">
    <source>
        <dbReference type="EMBL" id="QDZ24667.1"/>
    </source>
</evidence>
<dbReference type="SMART" id="SM01253">
    <property type="entry name" value="Kin17_mid"/>
    <property type="match status" value="1"/>
</dbReference>
<dbReference type="STRING" id="1764295.A0A5B8MW59"/>
<dbReference type="Gene3D" id="2.30.30.30">
    <property type="match status" value="1"/>
</dbReference>